<dbReference type="NCBIfam" id="TIGR00756">
    <property type="entry name" value="PPR"/>
    <property type="match status" value="1"/>
</dbReference>
<dbReference type="InterPro" id="IPR002885">
    <property type="entry name" value="PPR_rpt"/>
</dbReference>
<dbReference type="InterPro" id="IPR011990">
    <property type="entry name" value="TPR-like_helical_dom_sf"/>
</dbReference>
<name>A0ABD2Z7Q4_9GENT</name>
<accession>A0ABD2Z7Q4</accession>
<dbReference type="Gene3D" id="1.25.40.10">
    <property type="entry name" value="Tetratricopeptide repeat domain"/>
    <property type="match status" value="2"/>
</dbReference>
<reference evidence="4 5" key="1">
    <citation type="submission" date="2024-11" db="EMBL/GenBank/DDBJ databases">
        <title>A near-complete genome assembly of Cinchona calisaya.</title>
        <authorList>
            <person name="Lian D.C."/>
            <person name="Zhao X.W."/>
            <person name="Wei L."/>
        </authorList>
    </citation>
    <scope>NUCLEOTIDE SEQUENCE [LARGE SCALE GENOMIC DNA]</scope>
    <source>
        <tissue evidence="4">Nenye</tissue>
    </source>
</reference>
<dbReference type="FunFam" id="1.25.40.10:FF:001248">
    <property type="entry name" value="Pentatricopeptide repeat-containing protein At5g09450, mitochondrial"/>
    <property type="match status" value="1"/>
</dbReference>
<proteinExistence type="inferred from homology"/>
<dbReference type="AlphaFoldDB" id="A0ABD2Z7Q4"/>
<evidence type="ECO:0000313" key="5">
    <source>
        <dbReference type="Proteomes" id="UP001630127"/>
    </source>
</evidence>
<evidence type="ECO:0000256" key="1">
    <source>
        <dbReference type="ARBA" id="ARBA00007626"/>
    </source>
</evidence>
<dbReference type="PANTHER" id="PTHR45717">
    <property type="entry name" value="OS12G0527900 PROTEIN"/>
    <property type="match status" value="1"/>
</dbReference>
<evidence type="ECO:0000256" key="3">
    <source>
        <dbReference type="PROSITE-ProRule" id="PRU00708"/>
    </source>
</evidence>
<dbReference type="PROSITE" id="PS51375">
    <property type="entry name" value="PPR"/>
    <property type="match status" value="2"/>
</dbReference>
<gene>
    <name evidence="4" type="ORF">ACH5RR_022404</name>
</gene>
<evidence type="ECO:0000313" key="4">
    <source>
        <dbReference type="EMBL" id="KAL3515502.1"/>
    </source>
</evidence>
<dbReference type="GO" id="GO:0003729">
    <property type="term" value="F:mRNA binding"/>
    <property type="evidence" value="ECO:0007669"/>
    <property type="project" value="UniProtKB-ARBA"/>
</dbReference>
<feature type="repeat" description="PPR" evidence="3">
    <location>
        <begin position="162"/>
        <end position="196"/>
    </location>
</feature>
<comment type="caution">
    <text evidence="4">The sequence shown here is derived from an EMBL/GenBank/DDBJ whole genome shotgun (WGS) entry which is preliminary data.</text>
</comment>
<organism evidence="4 5">
    <name type="scientific">Cinchona calisaya</name>
    <dbReference type="NCBI Taxonomy" id="153742"/>
    <lineage>
        <taxon>Eukaryota</taxon>
        <taxon>Viridiplantae</taxon>
        <taxon>Streptophyta</taxon>
        <taxon>Embryophyta</taxon>
        <taxon>Tracheophyta</taxon>
        <taxon>Spermatophyta</taxon>
        <taxon>Magnoliopsida</taxon>
        <taxon>eudicotyledons</taxon>
        <taxon>Gunneridae</taxon>
        <taxon>Pentapetalae</taxon>
        <taxon>asterids</taxon>
        <taxon>lamiids</taxon>
        <taxon>Gentianales</taxon>
        <taxon>Rubiaceae</taxon>
        <taxon>Cinchonoideae</taxon>
        <taxon>Cinchoneae</taxon>
        <taxon>Cinchona</taxon>
    </lineage>
</organism>
<dbReference type="PANTHER" id="PTHR45717:SF4">
    <property type="entry name" value="OS04G0450200 PROTEIN"/>
    <property type="match status" value="1"/>
</dbReference>
<dbReference type="Proteomes" id="UP001630127">
    <property type="component" value="Unassembled WGS sequence"/>
</dbReference>
<evidence type="ECO:0008006" key="6">
    <source>
        <dbReference type="Google" id="ProtNLM"/>
    </source>
</evidence>
<feature type="repeat" description="PPR" evidence="3">
    <location>
        <begin position="197"/>
        <end position="231"/>
    </location>
</feature>
<dbReference type="EMBL" id="JBJUIK010000010">
    <property type="protein sequence ID" value="KAL3515502.1"/>
    <property type="molecule type" value="Genomic_DNA"/>
</dbReference>
<comment type="similarity">
    <text evidence="1">Belongs to the PPR family. P subfamily.</text>
</comment>
<dbReference type="Pfam" id="PF13812">
    <property type="entry name" value="PPR_3"/>
    <property type="match status" value="1"/>
</dbReference>
<keyword evidence="2" id="KW-0677">Repeat</keyword>
<sequence>MAASARSSIFLALALARNAGKETRTMRIFRSFSTSSSLTCEPEVVSFHQESDNDEKGSGENDDLKSRILRLRLPKRSATNVIHRWVSEGNKVSISDLRQISKHLRQSHRFKHALEISEWMVSHDEFELSDSDYAVRIDLMTKIFGIDAAERYFEGLPPSAKTSETYTALLHSYAASKFTEKAEDLFDRIKESNLSLSALTYNELMTLYMSVGQLEKIPIIVEEMKRQKVAPDLFTYNLLVSSSAAGLNIDEASRILDEMSLQSCFNESWLRYVNLVKVYISAGHLVNSDFGSVVESEKGITQREWITYDFLIILYGGLGNKDKLDQIWKSLILTKQKMIGRNYACILSSYLALGHLKEVREIIDQWKQSTTTDFDSSICNRLLKAFVEVGLTERAATLHLLLTEKGCDSLIEL</sequence>
<evidence type="ECO:0000256" key="2">
    <source>
        <dbReference type="ARBA" id="ARBA00022737"/>
    </source>
</evidence>
<protein>
    <recommendedName>
        <fullName evidence="6">Pentatricopeptide repeat-containing protein</fullName>
    </recommendedName>
</protein>
<keyword evidence="5" id="KW-1185">Reference proteome</keyword>